<proteinExistence type="predicted"/>
<feature type="domain" description="Brl1/Brr6" evidence="3">
    <location>
        <begin position="95"/>
        <end position="132"/>
    </location>
</feature>
<dbReference type="InterPro" id="IPR018767">
    <property type="entry name" value="Brl1/Brr6_dom"/>
</dbReference>
<evidence type="ECO:0000256" key="1">
    <source>
        <dbReference type="SAM" id="MobiDB-lite"/>
    </source>
</evidence>
<evidence type="ECO:0000259" key="3">
    <source>
        <dbReference type="Pfam" id="PF10104"/>
    </source>
</evidence>
<reference evidence="4" key="1">
    <citation type="submission" date="2023-03" db="EMBL/GenBank/DDBJ databases">
        <title>Mating type loci evolution in Malassezia.</title>
        <authorList>
            <person name="Coelho M.A."/>
        </authorList>
    </citation>
    <scope>NUCLEOTIDE SEQUENCE</scope>
    <source>
        <strain evidence="4">CBS 12830</strain>
    </source>
</reference>
<dbReference type="AlphaFoldDB" id="A0AAF0EIL1"/>
<evidence type="ECO:0000256" key="2">
    <source>
        <dbReference type="SAM" id="Phobius"/>
    </source>
</evidence>
<feature type="transmembrane region" description="Helical" evidence="2">
    <location>
        <begin position="99"/>
        <end position="120"/>
    </location>
</feature>
<dbReference type="GO" id="GO:0031965">
    <property type="term" value="C:nuclear membrane"/>
    <property type="evidence" value="ECO:0007669"/>
    <property type="project" value="InterPro"/>
</dbReference>
<evidence type="ECO:0000313" key="5">
    <source>
        <dbReference type="Proteomes" id="UP001214415"/>
    </source>
</evidence>
<evidence type="ECO:0000313" key="4">
    <source>
        <dbReference type="EMBL" id="WFD23401.1"/>
    </source>
</evidence>
<feature type="region of interest" description="Disordered" evidence="1">
    <location>
        <begin position="1"/>
        <end position="62"/>
    </location>
</feature>
<protein>
    <recommendedName>
        <fullName evidence="3">Brl1/Brr6 domain-containing protein</fullName>
    </recommendedName>
</protein>
<keyword evidence="2" id="KW-0812">Transmembrane</keyword>
<dbReference type="Proteomes" id="UP001214415">
    <property type="component" value="Chromosome 4"/>
</dbReference>
<keyword evidence="2" id="KW-1133">Transmembrane helix</keyword>
<sequence length="145" mass="15887">MDLDPDSPAVVPPPPGPSLTLLDGCALSQEPLKEQMQPAPAIQELGPEGGGHLMLRPTPSAPAVRAVDSRALSEPTLPSKRTVPSVLERPELLLTYAQVLFNASIIFVFLYLLFSLVWTIQRDVSQKLENNAVLSADTVHRRWRD</sequence>
<keyword evidence="5" id="KW-1185">Reference proteome</keyword>
<organism evidence="4 5">
    <name type="scientific">Malassezia equina</name>
    <dbReference type="NCBI Taxonomy" id="1381935"/>
    <lineage>
        <taxon>Eukaryota</taxon>
        <taxon>Fungi</taxon>
        <taxon>Dikarya</taxon>
        <taxon>Basidiomycota</taxon>
        <taxon>Ustilaginomycotina</taxon>
        <taxon>Malasseziomycetes</taxon>
        <taxon>Malasseziales</taxon>
        <taxon>Malasseziaceae</taxon>
        <taxon>Malassezia</taxon>
    </lineage>
</organism>
<accession>A0AAF0EIL1</accession>
<keyword evidence="2" id="KW-0472">Membrane</keyword>
<name>A0AAF0EIL1_9BASI</name>
<dbReference type="GO" id="GO:0055088">
    <property type="term" value="P:lipid homeostasis"/>
    <property type="evidence" value="ECO:0007669"/>
    <property type="project" value="InterPro"/>
</dbReference>
<gene>
    <name evidence="4" type="ORF">MEQU1_002090</name>
</gene>
<dbReference type="EMBL" id="CP119903">
    <property type="protein sequence ID" value="WFD23401.1"/>
    <property type="molecule type" value="Genomic_DNA"/>
</dbReference>
<dbReference type="Pfam" id="PF10104">
    <property type="entry name" value="Brr6_like_C_C"/>
    <property type="match status" value="1"/>
</dbReference>